<feature type="transmembrane region" description="Helical" evidence="5">
    <location>
        <begin position="100"/>
        <end position="119"/>
    </location>
</feature>
<evidence type="ECO:0000256" key="3">
    <source>
        <dbReference type="ARBA" id="ARBA00022989"/>
    </source>
</evidence>
<keyword evidence="8" id="KW-1185">Reference proteome</keyword>
<feature type="transmembrane region" description="Helical" evidence="5">
    <location>
        <begin position="199"/>
        <end position="218"/>
    </location>
</feature>
<keyword evidence="2 5" id="KW-0812">Transmembrane</keyword>
<sequence>MIKFQILPLPSYHSPITWLVLPFFFLYVFSFSAELSTAIGNISLGFLLVFGLIWFFKESKAIAEKDLLLYLSISFLFYIAARTFWAGQEWPHQWEQQWDAAKGWLLTGFLTVYLISFWVSKHKNPNNLAVLVFLLFALGFTFSILPYFEFQNLIQIINGKREQFGFAGTEAGLYSAFGIILVITLTPFVVNLTPPKFKIYLVFTLIALVSILLFALLATKARGAWLGFVLALSVSFVLFIFSREENLFPKKDFSIVLTAFLTFLMVLMALQSDKIYSRITSEGKVISQIIEEGVDKAEVTSISKRVLMWRWGINRWMERPWFGWGPRNLHFVAKKDPIIEKVPKLTHLHNTFIEILVRFGVVGFAFFFFQWILIFNAIRTTWQKSIIPPPLANFLIAGWVLWVVWSFFAFRLNHPEMSFFIALLGGVPYGIKKHSINHTKNPSPNPY</sequence>
<evidence type="ECO:0000256" key="1">
    <source>
        <dbReference type="ARBA" id="ARBA00004141"/>
    </source>
</evidence>
<feature type="transmembrane region" description="Helical" evidence="5">
    <location>
        <begin position="128"/>
        <end position="148"/>
    </location>
</feature>
<evidence type="ECO:0000256" key="2">
    <source>
        <dbReference type="ARBA" id="ARBA00022692"/>
    </source>
</evidence>
<feature type="transmembrane region" description="Helical" evidence="5">
    <location>
        <begin position="224"/>
        <end position="241"/>
    </location>
</feature>
<name>A0A1G5AF63_9GAMM</name>
<feature type="transmembrane region" description="Helical" evidence="5">
    <location>
        <begin position="355"/>
        <end position="378"/>
    </location>
</feature>
<dbReference type="PANTHER" id="PTHR37422">
    <property type="entry name" value="TEICHURONIC ACID BIOSYNTHESIS PROTEIN TUAE"/>
    <property type="match status" value="1"/>
</dbReference>
<keyword evidence="3 5" id="KW-1133">Transmembrane helix</keyword>
<dbReference type="AlphaFoldDB" id="A0A1G5AF63"/>
<gene>
    <name evidence="7" type="ORF">SAMN05661077_0314</name>
</gene>
<proteinExistence type="predicted"/>
<evidence type="ECO:0000259" key="6">
    <source>
        <dbReference type="Pfam" id="PF04932"/>
    </source>
</evidence>
<feature type="transmembrane region" description="Helical" evidence="5">
    <location>
        <begin position="12"/>
        <end position="32"/>
    </location>
</feature>
<feature type="domain" description="O-antigen ligase-related" evidence="6">
    <location>
        <begin position="208"/>
        <end position="368"/>
    </location>
</feature>
<organism evidence="7 8">
    <name type="scientific">Thiohalorhabdus denitrificans</name>
    <dbReference type="NCBI Taxonomy" id="381306"/>
    <lineage>
        <taxon>Bacteria</taxon>
        <taxon>Pseudomonadati</taxon>
        <taxon>Pseudomonadota</taxon>
        <taxon>Gammaproteobacteria</taxon>
        <taxon>Thiohalorhabdales</taxon>
        <taxon>Thiohalorhabdaceae</taxon>
        <taxon>Thiohalorhabdus</taxon>
    </lineage>
</organism>
<comment type="subcellular location">
    <subcellularLocation>
        <location evidence="1">Membrane</location>
        <topology evidence="1">Multi-pass membrane protein</topology>
    </subcellularLocation>
</comment>
<feature type="transmembrane region" description="Helical" evidence="5">
    <location>
        <begin position="68"/>
        <end position="88"/>
    </location>
</feature>
<keyword evidence="7" id="KW-0436">Ligase</keyword>
<dbReference type="Proteomes" id="UP000183104">
    <property type="component" value="Unassembled WGS sequence"/>
</dbReference>
<dbReference type="InterPro" id="IPR007016">
    <property type="entry name" value="O-antigen_ligase-rel_domated"/>
</dbReference>
<protein>
    <submittedName>
        <fullName evidence="7">O-antigen ligase</fullName>
    </submittedName>
</protein>
<dbReference type="GO" id="GO:0016874">
    <property type="term" value="F:ligase activity"/>
    <property type="evidence" value="ECO:0007669"/>
    <property type="project" value="UniProtKB-KW"/>
</dbReference>
<dbReference type="PANTHER" id="PTHR37422:SF13">
    <property type="entry name" value="LIPOPOLYSACCHARIDE BIOSYNTHESIS PROTEIN PA4999-RELATED"/>
    <property type="match status" value="1"/>
</dbReference>
<accession>A0A1G5AF63</accession>
<evidence type="ECO:0000256" key="5">
    <source>
        <dbReference type="SAM" id="Phobius"/>
    </source>
</evidence>
<dbReference type="RefSeq" id="WP_176758707.1">
    <property type="nucleotide sequence ID" value="NZ_FMUN01000001.1"/>
</dbReference>
<evidence type="ECO:0000256" key="4">
    <source>
        <dbReference type="ARBA" id="ARBA00023136"/>
    </source>
</evidence>
<feature type="transmembrane region" description="Helical" evidence="5">
    <location>
        <begin position="38"/>
        <end position="56"/>
    </location>
</feature>
<dbReference type="Pfam" id="PF04932">
    <property type="entry name" value="Wzy_C"/>
    <property type="match status" value="1"/>
</dbReference>
<dbReference type="InterPro" id="IPR051533">
    <property type="entry name" value="WaaL-like"/>
</dbReference>
<keyword evidence="4 5" id="KW-0472">Membrane</keyword>
<feature type="transmembrane region" description="Helical" evidence="5">
    <location>
        <begin position="171"/>
        <end position="192"/>
    </location>
</feature>
<dbReference type="GO" id="GO:0016020">
    <property type="term" value="C:membrane"/>
    <property type="evidence" value="ECO:0007669"/>
    <property type="project" value="UniProtKB-SubCell"/>
</dbReference>
<evidence type="ECO:0000313" key="7">
    <source>
        <dbReference type="EMBL" id="SCX76515.1"/>
    </source>
</evidence>
<feature type="transmembrane region" description="Helical" evidence="5">
    <location>
        <begin position="253"/>
        <end position="270"/>
    </location>
</feature>
<reference evidence="8" key="1">
    <citation type="submission" date="2016-10" db="EMBL/GenBank/DDBJ databases">
        <authorList>
            <person name="Varghese N."/>
        </authorList>
    </citation>
    <scope>NUCLEOTIDE SEQUENCE [LARGE SCALE GENOMIC DNA]</scope>
    <source>
        <strain evidence="8">HL 19</strain>
    </source>
</reference>
<dbReference type="EMBL" id="FMUN01000001">
    <property type="protein sequence ID" value="SCX76515.1"/>
    <property type="molecule type" value="Genomic_DNA"/>
</dbReference>
<feature type="transmembrane region" description="Helical" evidence="5">
    <location>
        <begin position="390"/>
        <end position="408"/>
    </location>
</feature>
<evidence type="ECO:0000313" key="8">
    <source>
        <dbReference type="Proteomes" id="UP000183104"/>
    </source>
</evidence>